<dbReference type="GO" id="GO:0003949">
    <property type="term" value="F:1-(5-phosphoribosyl)-5-[(5-phosphoribosylamino)methylideneamino]imidazole-4-carboxamide isomerase activity"/>
    <property type="evidence" value="ECO:0007669"/>
    <property type="project" value="UniProtKB-EC"/>
</dbReference>
<gene>
    <name evidence="6" type="primary">hisA</name>
    <name evidence="6" type="ORF">R50_0726</name>
</gene>
<keyword evidence="3 5" id="KW-0368">Histidine biosynthesis</keyword>
<dbReference type="GO" id="GO:0005737">
    <property type="term" value="C:cytoplasm"/>
    <property type="evidence" value="ECO:0007669"/>
    <property type="project" value="TreeGrafter"/>
</dbReference>
<keyword evidence="7" id="KW-1185">Reference proteome</keyword>
<evidence type="ECO:0000256" key="4">
    <source>
        <dbReference type="ARBA" id="ARBA00029440"/>
    </source>
</evidence>
<dbReference type="InterPro" id="IPR013785">
    <property type="entry name" value="Aldolase_TIM"/>
</dbReference>
<dbReference type="EMBL" id="LR778114">
    <property type="protein sequence ID" value="CAB1128232.1"/>
    <property type="molecule type" value="Genomic_DNA"/>
</dbReference>
<dbReference type="Gene3D" id="3.20.20.70">
    <property type="entry name" value="Aldolase class I"/>
    <property type="match status" value="1"/>
</dbReference>
<proteinExistence type="inferred from homology"/>
<evidence type="ECO:0000313" key="7">
    <source>
        <dbReference type="Proteomes" id="UP000503399"/>
    </source>
</evidence>
<dbReference type="InterPro" id="IPR044524">
    <property type="entry name" value="Isoase_HisA-like"/>
</dbReference>
<dbReference type="Pfam" id="PF00977">
    <property type="entry name" value="His_biosynth"/>
    <property type="match status" value="1"/>
</dbReference>
<comment type="similarity">
    <text evidence="1 5">Belongs to the HisA/HisF family.</text>
</comment>
<dbReference type="GO" id="GO:0000105">
    <property type="term" value="P:L-histidine biosynthetic process"/>
    <property type="evidence" value="ECO:0007669"/>
    <property type="project" value="UniProtKB-KW"/>
</dbReference>
<dbReference type="PANTHER" id="PTHR43090">
    <property type="entry name" value="1-(5-PHOSPHORIBOSYL)-5-[(5-PHOSPHORIBOSYLAMINO)METHYLIDENEAMINO] IMIDAZOLE-4-CARBOXAMIDE ISOMERASE"/>
    <property type="match status" value="1"/>
</dbReference>
<sequence length="242" mass="25450">MAGVSVWPALDLLDGQVVRLYQGRYNAVTPYGPPAPWLERLREAGIGRLHLVDLDGARRGTFTAWETLETAARLGFTVEAGGGFRDATTIARAQAAGARWVAAGTALLTGRELWETVLARGWQDRVAPALDLRGDTVVVGGWLAEAGGWETVWAALTGAGFTRITVTDTGRDGTRRGLDPAFWARFGGDPRVVAGGGIGSAADLDTLARLGIRQAIVGKAWLEGDIPLAVLAGDAETEASSS</sequence>
<dbReference type="GO" id="GO:0000162">
    <property type="term" value="P:L-tryptophan biosynthetic process"/>
    <property type="evidence" value="ECO:0007669"/>
    <property type="project" value="TreeGrafter"/>
</dbReference>
<dbReference type="EC" id="5.3.1.16" evidence="6"/>
<keyword evidence="6" id="KW-0413">Isomerase</keyword>
<name>A0A6F8ZFJ4_9FIRM</name>
<evidence type="ECO:0000256" key="1">
    <source>
        <dbReference type="ARBA" id="ARBA00009667"/>
    </source>
</evidence>
<accession>A0A6F8ZFJ4</accession>
<keyword evidence="2 5" id="KW-0028">Amino-acid biosynthesis</keyword>
<reference evidence="6 7" key="1">
    <citation type="submission" date="2020-02" db="EMBL/GenBank/DDBJ databases">
        <authorList>
            <person name="Hogendoorn C."/>
        </authorList>
    </citation>
    <scope>NUCLEOTIDE SEQUENCE [LARGE SCALE GENOMIC DNA]</scope>
    <source>
        <strain evidence="6">R501</strain>
    </source>
</reference>
<dbReference type="AlphaFoldDB" id="A0A6F8ZFJ4"/>
<dbReference type="SUPFAM" id="SSF51366">
    <property type="entry name" value="Ribulose-phoshate binding barrel"/>
    <property type="match status" value="1"/>
</dbReference>
<organism evidence="6 7">
    <name type="scientific">Candidatus Hydrogenisulfobacillus filiaventi</name>
    <dbReference type="NCBI Taxonomy" id="2707344"/>
    <lineage>
        <taxon>Bacteria</taxon>
        <taxon>Bacillati</taxon>
        <taxon>Bacillota</taxon>
        <taxon>Clostridia</taxon>
        <taxon>Eubacteriales</taxon>
        <taxon>Clostridiales Family XVII. Incertae Sedis</taxon>
        <taxon>Candidatus Hydrogenisulfobacillus</taxon>
    </lineage>
</organism>
<protein>
    <submittedName>
        <fullName evidence="6">1-(5-phosphoribosyl)-5-[(5-phosphoribosylamino)methylideneamino] imidazole-4-carboxamide isomerase</fullName>
        <ecNumber evidence="6">5.3.1.16</ecNumber>
    </submittedName>
</protein>
<evidence type="ECO:0000313" key="6">
    <source>
        <dbReference type="EMBL" id="CAB1128232.1"/>
    </source>
</evidence>
<dbReference type="Proteomes" id="UP000503399">
    <property type="component" value="Chromosome"/>
</dbReference>
<evidence type="ECO:0000256" key="5">
    <source>
        <dbReference type="RuleBase" id="RU003657"/>
    </source>
</evidence>
<dbReference type="InterPro" id="IPR006062">
    <property type="entry name" value="His_biosynth"/>
</dbReference>
<dbReference type="InterPro" id="IPR011060">
    <property type="entry name" value="RibuloseP-bd_barrel"/>
</dbReference>
<dbReference type="PANTHER" id="PTHR43090:SF2">
    <property type="entry name" value="1-(5-PHOSPHORIBOSYL)-5-[(5-PHOSPHORIBOSYLAMINO)METHYLIDENEAMINO] IMIDAZOLE-4-CARBOXAMIDE ISOMERASE"/>
    <property type="match status" value="1"/>
</dbReference>
<evidence type="ECO:0000256" key="3">
    <source>
        <dbReference type="ARBA" id="ARBA00023102"/>
    </source>
</evidence>
<dbReference type="KEGG" id="hfv:R50_0726"/>
<evidence type="ECO:0000256" key="2">
    <source>
        <dbReference type="ARBA" id="ARBA00022605"/>
    </source>
</evidence>
<comment type="pathway">
    <text evidence="4">Amino-acid biosynthesis.</text>
</comment>